<dbReference type="AlphaFoldDB" id="A0A7J7JJB4"/>
<proteinExistence type="predicted"/>
<comment type="caution">
    <text evidence="2">The sequence shown here is derived from an EMBL/GenBank/DDBJ whole genome shotgun (WGS) entry which is preliminary data.</text>
</comment>
<reference evidence="2" key="1">
    <citation type="submission" date="2020-06" db="EMBL/GenBank/DDBJ databases">
        <title>Draft genome of Bugula neritina, a colonial animal packing powerful symbionts and potential medicines.</title>
        <authorList>
            <person name="Rayko M."/>
        </authorList>
    </citation>
    <scope>NUCLEOTIDE SEQUENCE [LARGE SCALE GENOMIC DNA]</scope>
    <source>
        <strain evidence="2">Kwan_BN1</strain>
    </source>
</reference>
<dbReference type="EMBL" id="VXIV02002440">
    <property type="protein sequence ID" value="KAF6025606.1"/>
    <property type="molecule type" value="Genomic_DNA"/>
</dbReference>
<keyword evidence="1" id="KW-1133">Transmembrane helix</keyword>
<evidence type="ECO:0000313" key="3">
    <source>
        <dbReference type="Proteomes" id="UP000593567"/>
    </source>
</evidence>
<protein>
    <submittedName>
        <fullName evidence="2">Kinesin-4A</fullName>
    </submittedName>
</protein>
<name>A0A7J7JJB4_BUGNE</name>
<evidence type="ECO:0000256" key="1">
    <source>
        <dbReference type="SAM" id="Phobius"/>
    </source>
</evidence>
<keyword evidence="1" id="KW-0472">Membrane</keyword>
<organism evidence="2 3">
    <name type="scientific">Bugula neritina</name>
    <name type="common">Brown bryozoan</name>
    <name type="synonym">Sertularia neritina</name>
    <dbReference type="NCBI Taxonomy" id="10212"/>
    <lineage>
        <taxon>Eukaryota</taxon>
        <taxon>Metazoa</taxon>
        <taxon>Spiralia</taxon>
        <taxon>Lophotrochozoa</taxon>
        <taxon>Bryozoa</taxon>
        <taxon>Gymnolaemata</taxon>
        <taxon>Cheilostomatida</taxon>
        <taxon>Flustrina</taxon>
        <taxon>Buguloidea</taxon>
        <taxon>Bugulidae</taxon>
        <taxon>Bugula</taxon>
    </lineage>
</organism>
<keyword evidence="3" id="KW-1185">Reference proteome</keyword>
<feature type="transmembrane region" description="Helical" evidence="1">
    <location>
        <begin position="20"/>
        <end position="40"/>
    </location>
</feature>
<sequence>MWTVINYTSMTASSNPCAALITYMLTVISASHVLFISIKFNESVFAICMKLLIRLMLLLQILHASCSVPTKY</sequence>
<feature type="transmembrane region" description="Helical" evidence="1">
    <location>
        <begin position="52"/>
        <end position="70"/>
    </location>
</feature>
<gene>
    <name evidence="2" type="ORF">EB796_016084</name>
</gene>
<accession>A0A7J7JJB4</accession>
<dbReference type="Proteomes" id="UP000593567">
    <property type="component" value="Unassembled WGS sequence"/>
</dbReference>
<keyword evidence="1" id="KW-0812">Transmembrane</keyword>
<evidence type="ECO:0000313" key="2">
    <source>
        <dbReference type="EMBL" id="KAF6025606.1"/>
    </source>
</evidence>